<dbReference type="Proteomes" id="UP001165960">
    <property type="component" value="Unassembled WGS sequence"/>
</dbReference>
<comment type="caution">
    <text evidence="1">The sequence shown here is derived from an EMBL/GenBank/DDBJ whole genome shotgun (WGS) entry which is preliminary data.</text>
</comment>
<protein>
    <submittedName>
        <fullName evidence="1">Uncharacterized protein</fullName>
    </submittedName>
</protein>
<name>A0ACC2UM64_9FUNG</name>
<sequence length="111" mass="12412">MSSKQQHATASGLALVYRGLETGHPRVDFTHVKQDNIELAIQSLLEPDEEIGKQLKFYEDVALELDPAAAVYILAVARVVFVWELWCEEDEFGVVAMAILKNFADIACTFL</sequence>
<dbReference type="EMBL" id="QTSX02000167">
    <property type="protein sequence ID" value="KAJ9087994.1"/>
    <property type="molecule type" value="Genomic_DNA"/>
</dbReference>
<evidence type="ECO:0000313" key="1">
    <source>
        <dbReference type="EMBL" id="KAJ9087994.1"/>
    </source>
</evidence>
<proteinExistence type="predicted"/>
<evidence type="ECO:0000313" key="2">
    <source>
        <dbReference type="Proteomes" id="UP001165960"/>
    </source>
</evidence>
<reference evidence="1" key="1">
    <citation type="submission" date="2022-04" db="EMBL/GenBank/DDBJ databases">
        <title>Genome of the entomopathogenic fungus Entomophthora muscae.</title>
        <authorList>
            <person name="Elya C."/>
            <person name="Lovett B.R."/>
            <person name="Lee E."/>
            <person name="Macias A.M."/>
            <person name="Hajek A.E."/>
            <person name="De Bivort B.L."/>
            <person name="Kasson M.T."/>
            <person name="De Fine Licht H.H."/>
            <person name="Stajich J.E."/>
        </authorList>
    </citation>
    <scope>NUCLEOTIDE SEQUENCE</scope>
    <source>
        <strain evidence="1">Berkeley</strain>
    </source>
</reference>
<gene>
    <name evidence="1" type="ORF">DSO57_1027434</name>
</gene>
<organism evidence="1 2">
    <name type="scientific">Entomophthora muscae</name>
    <dbReference type="NCBI Taxonomy" id="34485"/>
    <lineage>
        <taxon>Eukaryota</taxon>
        <taxon>Fungi</taxon>
        <taxon>Fungi incertae sedis</taxon>
        <taxon>Zoopagomycota</taxon>
        <taxon>Entomophthoromycotina</taxon>
        <taxon>Entomophthoromycetes</taxon>
        <taxon>Entomophthorales</taxon>
        <taxon>Entomophthoraceae</taxon>
        <taxon>Entomophthora</taxon>
    </lineage>
</organism>
<accession>A0ACC2UM64</accession>
<keyword evidence="2" id="KW-1185">Reference proteome</keyword>